<feature type="domain" description="SD-repeat containing protein B" evidence="7">
    <location>
        <begin position="1037"/>
        <end position="1120"/>
    </location>
</feature>
<dbReference type="GO" id="GO:0005975">
    <property type="term" value="P:carbohydrate metabolic process"/>
    <property type="evidence" value="ECO:0007669"/>
    <property type="project" value="UniProtKB-ARBA"/>
</dbReference>
<dbReference type="PANTHER" id="PTHR36108:SF13">
    <property type="entry name" value="COLOSSIN-B-RELATED"/>
    <property type="match status" value="1"/>
</dbReference>
<evidence type="ECO:0000259" key="8">
    <source>
        <dbReference type="Pfam" id="PF17802"/>
    </source>
</evidence>
<sequence>MPIRFSLKTWISSVLVAALVITGAVTWFLPSASGAPSDEGLNKIVMRILTNDVDPDGEQPSEFWSGQPFTTTAQFDASATTGRLLNARIRLTIEKSPALSVQRIPDSQFAQRSESCDTDTHWCKDYYIAAVTGATNFSIPVPLSYLNRQTPPGTQTTITWELFEGDNTQPLRAESRTFKAKVATEFTPFNYCNEGQRGQAAARVSCEVPFETDDVASATHTPAQPIIHHYTVSAKEVLDGGRQDGWGEYAPQRMKIVTKLPAGATYVAGWWGTQDRQWVYDPGAHTVTYEGPLHRENWHPCGGQTYCEGIKLSFENAEIYSDVAAKTPREYVLKSTITFDPGTASEKTLPEVTSTTTFKPQPKAAFPGRTSSDQMDKHIASQNFIFDGGMLFRDRTPLNFDDPNTDIMLWRLWVGNVNNGSAITPKASGGITSNFTTFTDTELDPRLYFHRFTPPRSGDFGKRDNGTLEPRDIEAQFNDLTVSLHGVTEDGQEELLAADMNSNDPAIFINDKARKYSGLKVRFSAPFVQDNSWTYFNISAAPLESEMAKWANGTYTQEQQYDNWVTAEGIKGDEQNAPFTLSVRAETHAGNNAITIKPIEPKIAMWIGDDRQSQINWDTQHTSERAFTYEKCEKKGDLSTLYPPYLWKAERDRTPAELACARLGEFAVTSNAQGNWGQSTLPMKDVQHVVLLPAGIEYVRTVQTQIDGVIQPQPIEPRIVANYRNSGKTALIYNYGNIPHHTNVGGHERVTRSVFHLDTTINAKAAPETNIVEYYTVWSNNNIVKPNWNHHLDNLDLDGDGDTAEYFMRMTLPLKMYPPLELIARKSVSLDKANWFVNAPAQDLGGDIYYRFEVDNRSFTETRSLYMIDVLPQANDHKIVEDVRGRYLPRTWARHNVDGSTEHVNHSAFETPLVEALETVPENAEIIKRWDIFYALEPQGADTDSAINAQWKTANDITDWSAVRSIKLALKPGQSLGRHAHIEVVTHNRIPDTEQMRALPAGSRAVNSFATSTQANTGYIETNDVTAEAARYLVEGTVFADLDGNSTLSDGTADLKLSGLKVALHDAESGAKVAETTTNDGRYSFELFKRGNYRVFFEKSAGSSVVPAGEGQTASHGAKCAVGSTEHAQATQETCAGPQAAAVNAVWTEDFAVNPDNATVVRNLGVRAVSRDVTIKKVDQAGAPLADVEFSLEWAAPLPGMVAPTPTPATQTASSNTEGIATFPAVPYGTYRLRETSTPAGYLPLAAPVEVTVTPVAPTAPDGTTAPDTTVANELIKATVKVVKVDAVSASTTLPGAVFELRQGTQVKYTSTASDAQGVATFSDVLAGTYTLVEKTAPTGYVRSADTHEVTVGAAQHNTVIELPAFPNTKISAHVNVKKVDADTGAGIDGAVFGLFAPGVAGNAADDAAYQATSANGGNVEFRNVAFGTYTLREISAPVGYLPTADEQAVTIADLNAVTLNNVANTPIKGSVTLTKVDAERPTTPLPGVTFGLFVKNGGAVGAKIAEQTTGPDGTLTFEDVRFGSYVVRELETAAGYEMNAADRDVVISTNRQVIDLGQVTNAPIKGAVSAKKVEAGTNVPLSGATFGLYARQADGSFAADTTQIAQSNTDGVVTFMNVPAGTYQLRETAAPATHVLNTTDMREVTIATQGQNVDLTATPFENVKKMGVVTVKKVEAGSGTPIPGTRFAVFTPAGVKVADDKPTNADGLVDFELPYGEYLVKETAPAVGFNPAVPADGRSFRIDTHGQRVDLTGEADRFTNTPITGSVTVTKVDAEDPTVTLVGVEFGLYPVNEAGAAADTPAYVATSGPGGVALFENVRFGKYVLKEKKGLAAYIESTLTQEVVISAQGQRVDIGNFPNQIKKGSVTLRKVDADDTTVGVEGAVFELKQGDTVVYTQTSTANGAVVFADVKHGEYTLVEASAPERYVVDAAWSQTVNITDQGQTVAVGDVTNRVKKAEVTAVKWSADDDAALAGAVFALKNGEVTTATATSGDDGAVTFANVPYGDYTLVETSAPAGFVLDATPRPVQVREDGARVDLGRIANTAVRGTVTAHKKDAETGKPVMGAAFELRTPAGERVANAASDKDGLVSFDNVRAGEYTIIETAPAVGYVSTSETLQATVTTNGVTVDAGELSNTPIRGSVRVNKVDADSKKPLAGVTFGLFPTADKAAGHAADKDEAQAEVPVYTAVTNADGVALFEGVAFGEWTVRETEPAAGYNPSPEVGGRKVAVKEHGVVVEAGAPFENAPIRGSIVLTKVDPYSKPLAQATFVLRNMEGGKLATAVSGADGRVVFPDVIFGKYTVEETEAPAGYVTSKTVYSATITRQGEVVDLGTVVNRPIPPSSGGNGGHKPGGDKPGGDNGGNTPGDAPQSTPHGGATPGADKPGADKPGKDASAGKGSAGKQVIAKTGADTSPALALSLILTILAAGAYALRRRSEYPAAALRR</sequence>
<comment type="caution">
    <text evidence="9">The sequence shown here is derived from an EMBL/GenBank/DDBJ whole genome shotgun (WGS) entry which is preliminary data.</text>
</comment>
<dbReference type="InterPro" id="IPR033764">
    <property type="entry name" value="Sdr_B"/>
</dbReference>
<feature type="region of interest" description="Disordered" evidence="5">
    <location>
        <begin position="2333"/>
        <end position="2406"/>
    </location>
</feature>
<evidence type="ECO:0000259" key="7">
    <source>
        <dbReference type="Pfam" id="PF17210"/>
    </source>
</evidence>
<dbReference type="PANTHER" id="PTHR36108">
    <property type="entry name" value="COLOSSIN-B-RELATED"/>
    <property type="match status" value="1"/>
</dbReference>
<feature type="domain" description="SpaA-like prealbumin fold" evidence="8">
    <location>
        <begin position="2049"/>
        <end position="2129"/>
    </location>
</feature>
<dbReference type="InterPro" id="IPR041033">
    <property type="entry name" value="SpaA_PFL_dom_1"/>
</dbReference>
<keyword evidence="6" id="KW-1133">Transmembrane helix</keyword>
<accession>A0A3P1SCM5</accession>
<feature type="domain" description="SpaA-like prealbumin fold" evidence="8">
    <location>
        <begin position="1669"/>
        <end position="1731"/>
    </location>
</feature>
<keyword evidence="4" id="KW-0732">Signal</keyword>
<dbReference type="Gene3D" id="2.60.40.10">
    <property type="entry name" value="Immunoglobulins"/>
    <property type="match status" value="13"/>
</dbReference>
<evidence type="ECO:0000256" key="3">
    <source>
        <dbReference type="ARBA" id="ARBA00022525"/>
    </source>
</evidence>
<evidence type="ECO:0000256" key="1">
    <source>
        <dbReference type="ARBA" id="ARBA00004613"/>
    </source>
</evidence>
<proteinExistence type="inferred from homology"/>
<feature type="region of interest" description="Disordered" evidence="5">
    <location>
        <begin position="351"/>
        <end position="373"/>
    </location>
</feature>
<feature type="domain" description="SpaA-like prealbumin fold" evidence="8">
    <location>
        <begin position="1568"/>
        <end position="1657"/>
    </location>
</feature>
<name>A0A3P1SCM5_9ACTO</name>
<protein>
    <submittedName>
        <fullName evidence="9">Uncharacterized protein</fullName>
    </submittedName>
</protein>
<keyword evidence="3" id="KW-0964">Secreted</keyword>
<reference evidence="9 10" key="1">
    <citation type="submission" date="2018-11" db="EMBL/GenBank/DDBJ databases">
        <title>Genomes From Bacteria Associated with the Canine Oral Cavity: a Test Case for Automated Genome-Based Taxonomic Assignment.</title>
        <authorList>
            <person name="Coil D.A."/>
            <person name="Jospin G."/>
            <person name="Darling A.E."/>
            <person name="Wallis C."/>
            <person name="Davis I.J."/>
            <person name="Harris S."/>
            <person name="Eisen J.A."/>
            <person name="Holcombe L.J."/>
            <person name="O'Flynn C."/>
        </authorList>
    </citation>
    <scope>NUCLEOTIDE SEQUENCE [LARGE SCALE GENOMIC DNA]</scope>
    <source>
        <strain evidence="9 10">OH770</strain>
    </source>
</reference>
<feature type="transmembrane region" description="Helical" evidence="6">
    <location>
        <begin position="2416"/>
        <end position="2433"/>
    </location>
</feature>
<dbReference type="OrthoDB" id="3263608at2"/>
<keyword evidence="10" id="KW-1185">Reference proteome</keyword>
<feature type="domain" description="SpaA-like prealbumin fold" evidence="8">
    <location>
        <begin position="1865"/>
        <end position="1947"/>
    </location>
</feature>
<comment type="subcellular location">
    <subcellularLocation>
        <location evidence="1">Secreted</location>
    </subcellularLocation>
</comment>
<dbReference type="InterPro" id="IPR013783">
    <property type="entry name" value="Ig-like_fold"/>
</dbReference>
<feature type="domain" description="SpaA-like prealbumin fold" evidence="8">
    <location>
        <begin position="1172"/>
        <end position="1254"/>
    </location>
</feature>
<evidence type="ECO:0000256" key="6">
    <source>
        <dbReference type="SAM" id="Phobius"/>
    </source>
</evidence>
<gene>
    <name evidence="9" type="ORF">EII11_07295</name>
</gene>
<comment type="similarity">
    <text evidence="2">Belongs to the serine-aspartate repeat-containing protein (SDr) family.</text>
</comment>
<evidence type="ECO:0000313" key="9">
    <source>
        <dbReference type="EMBL" id="RRC95033.1"/>
    </source>
</evidence>
<keyword evidence="6" id="KW-0472">Membrane</keyword>
<dbReference type="SUPFAM" id="SSF117074">
    <property type="entry name" value="Hypothetical protein PA1324"/>
    <property type="match status" value="2"/>
</dbReference>
<dbReference type="Pfam" id="PF17802">
    <property type="entry name" value="SpaA"/>
    <property type="match status" value="12"/>
</dbReference>
<dbReference type="SUPFAM" id="SSF49478">
    <property type="entry name" value="Cna protein B-type domain"/>
    <property type="match status" value="7"/>
</dbReference>
<evidence type="ECO:0000313" key="10">
    <source>
        <dbReference type="Proteomes" id="UP000280444"/>
    </source>
</evidence>
<dbReference type="Proteomes" id="UP000280444">
    <property type="component" value="Unassembled WGS sequence"/>
</dbReference>
<feature type="domain" description="SpaA-like prealbumin fold" evidence="8">
    <location>
        <begin position="1470"/>
        <end position="1554"/>
    </location>
</feature>
<dbReference type="Pfam" id="PF17210">
    <property type="entry name" value="SdrD_B"/>
    <property type="match status" value="1"/>
</dbReference>
<feature type="domain" description="SpaA-like prealbumin fold" evidence="8">
    <location>
        <begin position="2251"/>
        <end position="2329"/>
    </location>
</feature>
<feature type="domain" description="SpaA-like prealbumin fold" evidence="8">
    <location>
        <begin position="1374"/>
        <end position="1460"/>
    </location>
</feature>
<feature type="compositionally biased region" description="Low complexity" evidence="5">
    <location>
        <begin position="2393"/>
        <end position="2403"/>
    </location>
</feature>
<evidence type="ECO:0000256" key="2">
    <source>
        <dbReference type="ARBA" id="ARBA00007257"/>
    </source>
</evidence>
<evidence type="ECO:0000256" key="4">
    <source>
        <dbReference type="ARBA" id="ARBA00022729"/>
    </source>
</evidence>
<keyword evidence="6" id="KW-0812">Transmembrane</keyword>
<evidence type="ECO:0000256" key="5">
    <source>
        <dbReference type="SAM" id="MobiDB-lite"/>
    </source>
</evidence>
<dbReference type="GO" id="GO:0005576">
    <property type="term" value="C:extracellular region"/>
    <property type="evidence" value="ECO:0007669"/>
    <property type="project" value="UniProtKB-SubCell"/>
</dbReference>
<dbReference type="EMBL" id="RQZF01000007">
    <property type="protein sequence ID" value="RRC95033.1"/>
    <property type="molecule type" value="Genomic_DNA"/>
</dbReference>
<feature type="domain" description="SpaA-like prealbumin fold" evidence="8">
    <location>
        <begin position="1766"/>
        <end position="1855"/>
    </location>
</feature>
<feature type="domain" description="SpaA-like prealbumin fold" evidence="8">
    <location>
        <begin position="1279"/>
        <end position="1359"/>
    </location>
</feature>
<feature type="domain" description="SpaA-like prealbumin fold" evidence="8">
    <location>
        <begin position="1960"/>
        <end position="2036"/>
    </location>
</feature>
<organism evidence="9 10">
    <name type="scientific">Schaalia canis</name>
    <dbReference type="NCBI Taxonomy" id="100469"/>
    <lineage>
        <taxon>Bacteria</taxon>
        <taxon>Bacillati</taxon>
        <taxon>Actinomycetota</taxon>
        <taxon>Actinomycetes</taxon>
        <taxon>Actinomycetales</taxon>
        <taxon>Actinomycetaceae</taxon>
        <taxon>Schaalia</taxon>
    </lineage>
</organism>
<feature type="domain" description="SpaA-like prealbumin fold" evidence="8">
    <location>
        <begin position="2141"/>
        <end position="2235"/>
    </location>
</feature>